<dbReference type="STRING" id="1231657.A0A1Y1YCJ9"/>
<dbReference type="Proteomes" id="UP000193144">
    <property type="component" value="Unassembled WGS sequence"/>
</dbReference>
<reference evidence="2 3" key="1">
    <citation type="submission" date="2016-07" db="EMBL/GenBank/DDBJ databases">
        <title>Pervasive Adenine N6-methylation of Active Genes in Fungi.</title>
        <authorList>
            <consortium name="DOE Joint Genome Institute"/>
            <person name="Mondo S.J."/>
            <person name="Dannebaum R.O."/>
            <person name="Kuo R.C."/>
            <person name="Labutti K."/>
            <person name="Haridas S."/>
            <person name="Kuo A."/>
            <person name="Salamov A."/>
            <person name="Ahrendt S.R."/>
            <person name="Lipzen A."/>
            <person name="Sullivan W."/>
            <person name="Andreopoulos W.B."/>
            <person name="Clum A."/>
            <person name="Lindquist E."/>
            <person name="Daum C."/>
            <person name="Ramamoorthy G.K."/>
            <person name="Gryganskyi A."/>
            <person name="Culley D."/>
            <person name="Magnuson J.K."/>
            <person name="James T.Y."/>
            <person name="O'Malley M.A."/>
            <person name="Stajich J.E."/>
            <person name="Spatafora J.W."/>
            <person name="Visel A."/>
            <person name="Grigoriev I.V."/>
        </authorList>
    </citation>
    <scope>NUCLEOTIDE SEQUENCE [LARGE SCALE GENOMIC DNA]</scope>
    <source>
        <strain evidence="2 3">CBS 115471</strain>
    </source>
</reference>
<dbReference type="Pfam" id="PF06985">
    <property type="entry name" value="HET"/>
    <property type="match status" value="1"/>
</dbReference>
<sequence length="158" mass="18105">DFVALSYVWGNSAANLQGIRTQDGRQMLPEYCPQTIEDAITVTKNLGFRFLWVDFFCISRDPETRHCQIAKMDLIYKTAPLTIVAAAGEDSGYGLPGISRPRKKQLECQFGEEVLVSVRLDVLHDLCTSKYSTRAWTYQERLFSERSLVFTDHQIFLE</sequence>
<proteinExistence type="predicted"/>
<feature type="non-terminal residue" evidence="2">
    <location>
        <position position="1"/>
    </location>
</feature>
<evidence type="ECO:0000259" key="1">
    <source>
        <dbReference type="Pfam" id="PF06985"/>
    </source>
</evidence>
<organism evidence="2 3">
    <name type="scientific">Clohesyomyces aquaticus</name>
    <dbReference type="NCBI Taxonomy" id="1231657"/>
    <lineage>
        <taxon>Eukaryota</taxon>
        <taxon>Fungi</taxon>
        <taxon>Dikarya</taxon>
        <taxon>Ascomycota</taxon>
        <taxon>Pezizomycotina</taxon>
        <taxon>Dothideomycetes</taxon>
        <taxon>Pleosporomycetidae</taxon>
        <taxon>Pleosporales</taxon>
        <taxon>Lindgomycetaceae</taxon>
        <taxon>Clohesyomyces</taxon>
    </lineage>
</organism>
<dbReference type="PANTHER" id="PTHR33112">
    <property type="entry name" value="DOMAIN PROTEIN, PUTATIVE-RELATED"/>
    <property type="match status" value="1"/>
</dbReference>
<dbReference type="AlphaFoldDB" id="A0A1Y1YCJ9"/>
<comment type="caution">
    <text evidence="2">The sequence shown here is derived from an EMBL/GenBank/DDBJ whole genome shotgun (WGS) entry which is preliminary data.</text>
</comment>
<dbReference type="EMBL" id="MCFA01000272">
    <property type="protein sequence ID" value="ORX95707.1"/>
    <property type="molecule type" value="Genomic_DNA"/>
</dbReference>
<gene>
    <name evidence="2" type="ORF">BCR34DRAFT_433763</name>
</gene>
<dbReference type="OrthoDB" id="5428863at2759"/>
<dbReference type="PANTHER" id="PTHR33112:SF1">
    <property type="entry name" value="HETEROKARYON INCOMPATIBILITY DOMAIN-CONTAINING PROTEIN"/>
    <property type="match status" value="1"/>
</dbReference>
<dbReference type="InterPro" id="IPR010730">
    <property type="entry name" value="HET"/>
</dbReference>
<feature type="non-terminal residue" evidence="2">
    <location>
        <position position="158"/>
    </location>
</feature>
<name>A0A1Y1YCJ9_9PLEO</name>
<evidence type="ECO:0000313" key="2">
    <source>
        <dbReference type="EMBL" id="ORX95707.1"/>
    </source>
</evidence>
<feature type="domain" description="Heterokaryon incompatibility" evidence="1">
    <location>
        <begin position="2"/>
        <end position="140"/>
    </location>
</feature>
<keyword evidence="3" id="KW-1185">Reference proteome</keyword>
<evidence type="ECO:0000313" key="3">
    <source>
        <dbReference type="Proteomes" id="UP000193144"/>
    </source>
</evidence>
<protein>
    <submittedName>
        <fullName evidence="2">Heterokaryon incompatibility</fullName>
    </submittedName>
</protein>
<accession>A0A1Y1YCJ9</accession>